<gene>
    <name evidence="2" type="ORF">TW81_02300</name>
</gene>
<feature type="transmembrane region" description="Helical" evidence="1">
    <location>
        <begin position="111"/>
        <end position="131"/>
    </location>
</feature>
<dbReference type="PATRIC" id="fig|579748.3.peg.482"/>
<keyword evidence="3" id="KW-1185">Reference proteome</keyword>
<dbReference type="RefSeq" id="WP_045954111.1">
    <property type="nucleotide sequence ID" value="NZ_JXXV01000006.1"/>
</dbReference>
<dbReference type="AlphaFoldDB" id="A0A0F4NPM0"/>
<protein>
    <submittedName>
        <fullName evidence="2">Membrane protein</fullName>
    </submittedName>
</protein>
<sequence>MVQQLLAVFAPMLLGAQLILTLILVKGDICPGQRGRIHKMLPSLAILWLAVASLRIEAMMVVFAIWYFYSQVQTKKTRDQGPLWVMYLANGLAIAYVAIEIGAQSTLAASLSVFVEIILLGALLAHLLLTIARTRLQAFHRILPVSGVVAAMLMSVAILLKAYALDSETLTAVTQPLLVGFALMITSVLVWSWHMLAAKEINKLQLAIALAFMLIATTSNQALFAL</sequence>
<organism evidence="2 3">
    <name type="scientific">Vibrio galatheae</name>
    <dbReference type="NCBI Taxonomy" id="579748"/>
    <lineage>
        <taxon>Bacteria</taxon>
        <taxon>Pseudomonadati</taxon>
        <taxon>Pseudomonadota</taxon>
        <taxon>Gammaproteobacteria</taxon>
        <taxon>Vibrionales</taxon>
        <taxon>Vibrionaceae</taxon>
        <taxon>Vibrio</taxon>
    </lineage>
</organism>
<keyword evidence="1" id="KW-1133">Transmembrane helix</keyword>
<dbReference type="EMBL" id="JXXV01000006">
    <property type="protein sequence ID" value="KJY84844.1"/>
    <property type="molecule type" value="Genomic_DNA"/>
</dbReference>
<evidence type="ECO:0000256" key="1">
    <source>
        <dbReference type="SAM" id="Phobius"/>
    </source>
</evidence>
<comment type="caution">
    <text evidence="2">The sequence shown here is derived from an EMBL/GenBank/DDBJ whole genome shotgun (WGS) entry which is preliminary data.</text>
</comment>
<name>A0A0F4NPM0_9VIBR</name>
<evidence type="ECO:0000313" key="2">
    <source>
        <dbReference type="EMBL" id="KJY84844.1"/>
    </source>
</evidence>
<dbReference type="STRING" id="579748.TW81_02300"/>
<keyword evidence="1" id="KW-0472">Membrane</keyword>
<keyword evidence="1" id="KW-0812">Transmembrane</keyword>
<evidence type="ECO:0000313" key="3">
    <source>
        <dbReference type="Proteomes" id="UP000033673"/>
    </source>
</evidence>
<feature type="transmembrane region" description="Helical" evidence="1">
    <location>
        <begin position="204"/>
        <end position="224"/>
    </location>
</feature>
<feature type="transmembrane region" description="Helical" evidence="1">
    <location>
        <begin position="177"/>
        <end position="197"/>
    </location>
</feature>
<dbReference type="Proteomes" id="UP000033673">
    <property type="component" value="Unassembled WGS sequence"/>
</dbReference>
<feature type="transmembrane region" description="Helical" evidence="1">
    <location>
        <begin position="143"/>
        <end position="165"/>
    </location>
</feature>
<dbReference type="OrthoDB" id="5915482at2"/>
<feature type="transmembrane region" description="Helical" evidence="1">
    <location>
        <begin position="81"/>
        <end position="99"/>
    </location>
</feature>
<proteinExistence type="predicted"/>
<reference evidence="2 3" key="1">
    <citation type="journal article" date="2015" name="BMC Genomics">
        <title>Genome mining reveals unlocked bioactive potential of marine Gram-negative bacteria.</title>
        <authorList>
            <person name="Machado H."/>
            <person name="Sonnenschein E.C."/>
            <person name="Melchiorsen J."/>
            <person name="Gram L."/>
        </authorList>
    </citation>
    <scope>NUCLEOTIDE SEQUENCE [LARGE SCALE GENOMIC DNA]</scope>
    <source>
        <strain evidence="2 3">S2757</strain>
    </source>
</reference>
<accession>A0A0F4NPM0</accession>
<feature type="transmembrane region" description="Helical" evidence="1">
    <location>
        <begin position="43"/>
        <end position="69"/>
    </location>
</feature>